<accession>A0ABW8M085</accession>
<protein>
    <submittedName>
        <fullName evidence="4">Heparinase II/III family protein</fullName>
    </submittedName>
</protein>
<evidence type="ECO:0000256" key="2">
    <source>
        <dbReference type="SAM" id="MobiDB-lite"/>
    </source>
</evidence>
<dbReference type="SUPFAM" id="SSF48230">
    <property type="entry name" value="Chondroitin AC/alginate lyase"/>
    <property type="match status" value="1"/>
</dbReference>
<feature type="domain" description="Heparinase II/III-like C-terminal" evidence="3">
    <location>
        <begin position="439"/>
        <end position="618"/>
    </location>
</feature>
<dbReference type="Pfam" id="PF07940">
    <property type="entry name" value="Hepar_II_III_C"/>
    <property type="match status" value="1"/>
</dbReference>
<feature type="region of interest" description="Disordered" evidence="2">
    <location>
        <begin position="645"/>
        <end position="673"/>
    </location>
</feature>
<dbReference type="InterPro" id="IPR012480">
    <property type="entry name" value="Hepar_II_III_C"/>
</dbReference>
<dbReference type="InterPro" id="IPR008929">
    <property type="entry name" value="Chondroitin_lyas"/>
</dbReference>
<dbReference type="RefSeq" id="WP_404748460.1">
    <property type="nucleotide sequence ID" value="NZ_JBJDQH010000019.1"/>
</dbReference>
<sequence>MGLVEPEPVSPAYRSLQSRLAPALSPNPLVELLRDAPTRLPVPPVTARSVWEAVDAATREGLLDEAAAELRRNAPVLTASSWARTFRDGVRTAYEDPARRLRERTTLLVLAATLTGEVAPADAPPGAAPYLDAAADALMALAETSTWCWAPHDRYAKARGEVLPDPDEPFLDLGAAEVASLLAWADHVLGPHLDTRVPGLRRRLRREVDLRVLTPFERTRDWHWIGLDGDAHNWNPWIHGAVLAAALLLTDDEERRARLVRLVVEGLDHYLAVLPDDGGIDEGVAYWWQGAGQLLEALDLLADAGGPALDARDLTVFGPLSKFPHRMHLAGDWYVNVGDAPARLWPDQPWHLLFQWGERLSDPDVRAHALACARRGPTVRPRAGLGRALTGLCDPHWRHALATTDVADGDAPWAAQETWLPRVQVLVTRETPGTAAGLTLAAKAGHNGERHNHLDVGSYWVALNGRPLVVDIGQPTYTATSFGPDRYQAWPLQSAWHNVPEPGAQQQPGPTHGADDVRVDLTPAATTLHADLAAAYPAGLLHTWRRSSRLVRATADSPAHVLIEDHWTPDLATPVLLRHVLAGDVELAEGQAQVTADGHSLLITWDPERATARLEHRDLDDPLLRESWGERLTRLTLTVAAPSDGEPFTVRVNQSTRRPPPVKRGARTDRTPR</sequence>
<evidence type="ECO:0000313" key="5">
    <source>
        <dbReference type="Proteomes" id="UP001620295"/>
    </source>
</evidence>
<dbReference type="Gene3D" id="2.70.98.70">
    <property type="match status" value="1"/>
</dbReference>
<proteinExistence type="predicted"/>
<comment type="subcellular location">
    <subcellularLocation>
        <location evidence="1">Cell envelope</location>
    </subcellularLocation>
</comment>
<organism evidence="4 5">
    <name type="scientific">Streptomyces milbemycinicus</name>
    <dbReference type="NCBI Taxonomy" id="476552"/>
    <lineage>
        <taxon>Bacteria</taxon>
        <taxon>Bacillati</taxon>
        <taxon>Actinomycetota</taxon>
        <taxon>Actinomycetes</taxon>
        <taxon>Kitasatosporales</taxon>
        <taxon>Streptomycetaceae</taxon>
        <taxon>Streptomyces</taxon>
    </lineage>
</organism>
<evidence type="ECO:0000259" key="3">
    <source>
        <dbReference type="Pfam" id="PF07940"/>
    </source>
</evidence>
<reference evidence="4 5" key="1">
    <citation type="submission" date="2024-11" db="EMBL/GenBank/DDBJ databases">
        <title>The Natural Products Discovery Center: Release of the First 8490 Sequenced Strains for Exploring Actinobacteria Biosynthetic Diversity.</title>
        <authorList>
            <person name="Kalkreuter E."/>
            <person name="Kautsar S.A."/>
            <person name="Yang D."/>
            <person name="Bader C.D."/>
            <person name="Teijaro C.N."/>
            <person name="Fluegel L."/>
            <person name="Davis C.M."/>
            <person name="Simpson J.R."/>
            <person name="Lauterbach L."/>
            <person name="Steele A.D."/>
            <person name="Gui C."/>
            <person name="Meng S."/>
            <person name="Li G."/>
            <person name="Viehrig K."/>
            <person name="Ye F."/>
            <person name="Su P."/>
            <person name="Kiefer A.F."/>
            <person name="Nichols A."/>
            <person name="Cepeda A.J."/>
            <person name="Yan W."/>
            <person name="Fan B."/>
            <person name="Jiang Y."/>
            <person name="Adhikari A."/>
            <person name="Zheng C.-J."/>
            <person name="Schuster L."/>
            <person name="Cowan T.M."/>
            <person name="Smanski M.J."/>
            <person name="Chevrette M.G."/>
            <person name="De Carvalho L.P.S."/>
            <person name="Shen B."/>
        </authorList>
    </citation>
    <scope>NUCLEOTIDE SEQUENCE [LARGE SCALE GENOMIC DNA]</scope>
    <source>
        <strain evidence="4 5">NPDC020863</strain>
    </source>
</reference>
<evidence type="ECO:0000256" key="1">
    <source>
        <dbReference type="ARBA" id="ARBA00004196"/>
    </source>
</evidence>
<evidence type="ECO:0000313" key="4">
    <source>
        <dbReference type="EMBL" id="MFK4271594.1"/>
    </source>
</evidence>
<dbReference type="Gene3D" id="1.50.10.100">
    <property type="entry name" value="Chondroitin AC/alginate lyase"/>
    <property type="match status" value="1"/>
</dbReference>
<name>A0ABW8M085_9ACTN</name>
<dbReference type="EMBL" id="JBJDQH010000019">
    <property type="protein sequence ID" value="MFK4271594.1"/>
    <property type="molecule type" value="Genomic_DNA"/>
</dbReference>
<dbReference type="Proteomes" id="UP001620295">
    <property type="component" value="Unassembled WGS sequence"/>
</dbReference>
<comment type="caution">
    <text evidence="4">The sequence shown here is derived from an EMBL/GenBank/DDBJ whole genome shotgun (WGS) entry which is preliminary data.</text>
</comment>
<gene>
    <name evidence="4" type="ORF">ACI2L5_42820</name>
</gene>
<keyword evidence="5" id="KW-1185">Reference proteome</keyword>